<dbReference type="SUPFAM" id="SSF56925">
    <property type="entry name" value="OMPA-like"/>
    <property type="match status" value="1"/>
</dbReference>
<feature type="domain" description="Outer membrane protein beta-barrel" evidence="3">
    <location>
        <begin position="13"/>
        <end position="201"/>
    </location>
</feature>
<keyword evidence="1 2" id="KW-0732">Signal</keyword>
<reference evidence="4 5" key="1">
    <citation type="submission" date="2017-02" db="EMBL/GenBank/DDBJ databases">
        <title>Pseudoalteromonas ulvae TC14 Genome.</title>
        <authorList>
            <person name="Molmeret M."/>
        </authorList>
    </citation>
    <scope>NUCLEOTIDE SEQUENCE [LARGE SCALE GENOMIC DNA]</scope>
    <source>
        <strain evidence="4">TC14</strain>
    </source>
</reference>
<dbReference type="Gene3D" id="2.40.160.20">
    <property type="match status" value="1"/>
</dbReference>
<dbReference type="InterPro" id="IPR027385">
    <property type="entry name" value="Beta-barrel_OMP"/>
</dbReference>
<evidence type="ECO:0000256" key="1">
    <source>
        <dbReference type="ARBA" id="ARBA00022729"/>
    </source>
</evidence>
<proteinExistence type="predicted"/>
<dbReference type="OrthoDB" id="5823352at2"/>
<dbReference type="Proteomes" id="UP000194841">
    <property type="component" value="Unassembled WGS sequence"/>
</dbReference>
<evidence type="ECO:0000313" key="4">
    <source>
        <dbReference type="EMBL" id="OUL57949.1"/>
    </source>
</evidence>
<protein>
    <recommendedName>
        <fullName evidence="3">Outer membrane protein beta-barrel domain-containing protein</fullName>
    </recommendedName>
</protein>
<evidence type="ECO:0000313" key="5">
    <source>
        <dbReference type="Proteomes" id="UP000194841"/>
    </source>
</evidence>
<dbReference type="EMBL" id="MWPV01000002">
    <property type="protein sequence ID" value="OUL57949.1"/>
    <property type="molecule type" value="Genomic_DNA"/>
</dbReference>
<keyword evidence="5" id="KW-1185">Reference proteome</keyword>
<dbReference type="Pfam" id="PF13505">
    <property type="entry name" value="OMP_b-brl"/>
    <property type="match status" value="1"/>
</dbReference>
<evidence type="ECO:0000259" key="3">
    <source>
        <dbReference type="Pfam" id="PF13505"/>
    </source>
</evidence>
<dbReference type="AlphaFoldDB" id="A0A244CRV3"/>
<accession>A0A244CRV3</accession>
<name>A0A244CRV3_PSEDV</name>
<evidence type="ECO:0000256" key="2">
    <source>
        <dbReference type="SAM" id="SignalP"/>
    </source>
</evidence>
<organism evidence="4 5">
    <name type="scientific">Pseudoalteromonas ulvae</name>
    <dbReference type="NCBI Taxonomy" id="107327"/>
    <lineage>
        <taxon>Bacteria</taxon>
        <taxon>Pseudomonadati</taxon>
        <taxon>Pseudomonadota</taxon>
        <taxon>Gammaproteobacteria</taxon>
        <taxon>Alteromonadales</taxon>
        <taxon>Pseudoalteromonadaceae</taxon>
        <taxon>Pseudoalteromonas</taxon>
    </lineage>
</organism>
<dbReference type="InterPro" id="IPR011250">
    <property type="entry name" value="OMP/PagP_B-barrel"/>
</dbReference>
<comment type="caution">
    <text evidence="4">The sequence shown here is derived from an EMBL/GenBank/DDBJ whole genome shotgun (WGS) entry which is preliminary data.</text>
</comment>
<feature type="signal peptide" evidence="2">
    <location>
        <begin position="1"/>
        <end position="23"/>
    </location>
</feature>
<feature type="chain" id="PRO_5012128195" description="Outer membrane protein beta-barrel domain-containing protein" evidence="2">
    <location>
        <begin position="24"/>
        <end position="201"/>
    </location>
</feature>
<sequence length="201" mass="22350">MMKMFKRALIGAAILLLGTSAHAKMDNKTPHSLGGSISVGAAEFNGSKNDGDGVVAVYGFYRYQWMPELALEAGIKTGMEADDWECDRINDHRYECNQSNDLLFNLDANQLDYQNYALSVRGQYPLTERNSVFLRIGGHFYDYEIAKSGTKVVSQDGVGLISQVGWQYQWDSGVALQASYEYTGMGDLETFTLSSGIAYRF</sequence>
<gene>
    <name evidence="4" type="ORF">B1199_06180</name>
</gene>